<protein>
    <submittedName>
        <fullName evidence="3">Relaxase/mobilization nuclease domain-containing protein</fullName>
    </submittedName>
</protein>
<name>A0A7K0KBL7_9BACT</name>
<dbReference type="Pfam" id="PF03432">
    <property type="entry name" value="Relaxase"/>
    <property type="match status" value="1"/>
</dbReference>
<feature type="compositionally biased region" description="Basic and acidic residues" evidence="1">
    <location>
        <begin position="311"/>
        <end position="322"/>
    </location>
</feature>
<proteinExistence type="predicted"/>
<accession>A0A7K0KBL7</accession>
<evidence type="ECO:0000259" key="2">
    <source>
        <dbReference type="Pfam" id="PF03432"/>
    </source>
</evidence>
<organism evidence="3 4">
    <name type="scientific">Hallella mizrahii</name>
    <dbReference type="NCBI Taxonomy" id="2606637"/>
    <lineage>
        <taxon>Bacteria</taxon>
        <taxon>Pseudomonadati</taxon>
        <taxon>Bacteroidota</taxon>
        <taxon>Bacteroidia</taxon>
        <taxon>Bacteroidales</taxon>
        <taxon>Prevotellaceae</taxon>
        <taxon>Hallella</taxon>
    </lineage>
</organism>
<dbReference type="EMBL" id="VUNG01000001">
    <property type="protein sequence ID" value="MST83259.1"/>
    <property type="molecule type" value="Genomic_DNA"/>
</dbReference>
<evidence type="ECO:0000256" key="1">
    <source>
        <dbReference type="SAM" id="MobiDB-lite"/>
    </source>
</evidence>
<dbReference type="AlphaFoldDB" id="A0A7K0KBL7"/>
<feature type="region of interest" description="Disordered" evidence="1">
    <location>
        <begin position="295"/>
        <end position="329"/>
    </location>
</feature>
<reference evidence="3 4" key="1">
    <citation type="submission" date="2019-08" db="EMBL/GenBank/DDBJ databases">
        <title>In-depth cultivation of the pig gut microbiome towards novel bacterial diversity and tailored functional studies.</title>
        <authorList>
            <person name="Wylensek D."/>
            <person name="Hitch T.C.A."/>
            <person name="Clavel T."/>
        </authorList>
    </citation>
    <scope>NUCLEOTIDE SEQUENCE [LARGE SCALE GENOMIC DNA]</scope>
    <source>
        <strain evidence="3 4">LKV-178-WT-2A</strain>
    </source>
</reference>
<dbReference type="Proteomes" id="UP000438914">
    <property type="component" value="Unassembled WGS sequence"/>
</dbReference>
<comment type="caution">
    <text evidence="3">The sequence shown here is derived from an EMBL/GenBank/DDBJ whole genome shotgun (WGS) entry which is preliminary data.</text>
</comment>
<gene>
    <name evidence="3" type="ORF">FYJ73_00905</name>
</gene>
<dbReference type="RefSeq" id="WP_154532681.1">
    <property type="nucleotide sequence ID" value="NZ_VUNG01000001.1"/>
</dbReference>
<evidence type="ECO:0000313" key="3">
    <source>
        <dbReference type="EMBL" id="MST83259.1"/>
    </source>
</evidence>
<feature type="domain" description="MobA/VirD2-like nuclease" evidence="2">
    <location>
        <begin position="25"/>
        <end position="165"/>
    </location>
</feature>
<evidence type="ECO:0000313" key="4">
    <source>
        <dbReference type="Proteomes" id="UP000438914"/>
    </source>
</evidence>
<dbReference type="InterPro" id="IPR005094">
    <property type="entry name" value="Endonuclease_MobA/VirD2"/>
</dbReference>
<sequence>MIATAKSISYGMAKAEYDENKVINGVKVASETARQNVYGDNCREIVEEMTDVQRIRSPVRNPFLDIVVTLSEEDCEKITAPNQSEWLVKLFMHDLMTEQMGLSEDDYAGMQWIAYQHEHTDNSDSLRHWHILVNRTLLDGKLVSDSWIGKKAAATANKISREYGLTDAAVRSRENREDVFQAACFVLGNMRLYDFNRYLEGLNALGYRTRLALNSKGEVQGYYITAQSGREYKASAVDRRLTIGRLAVLHAGLHKGMKAAAARSPGRAFSMPAPNVPTVNVENMLRVFNADAVISYSTPPPPNDRRRRGKRWEDMSDDEKRLATSGMSM</sequence>
<keyword evidence="4" id="KW-1185">Reference proteome</keyword>